<dbReference type="EMBL" id="JAQQKW010000002">
    <property type="protein sequence ID" value="MDC7693686.1"/>
    <property type="molecule type" value="Genomic_DNA"/>
</dbReference>
<dbReference type="SUPFAM" id="SSF51695">
    <property type="entry name" value="PLC-like phosphodiesterases"/>
    <property type="match status" value="1"/>
</dbReference>
<gene>
    <name evidence="3" type="ORF">PQU94_05255</name>
</gene>
<evidence type="ECO:0000256" key="1">
    <source>
        <dbReference type="SAM" id="SignalP"/>
    </source>
</evidence>
<keyword evidence="4" id="KW-1185">Reference proteome</keyword>
<dbReference type="InterPro" id="IPR032160">
    <property type="entry name" value="DUF4996"/>
</dbReference>
<dbReference type="Gene3D" id="3.20.20.190">
    <property type="entry name" value="Phosphatidylinositol (PI) phosphodiesterase"/>
    <property type="match status" value="1"/>
</dbReference>
<reference evidence="3 4" key="1">
    <citation type="submission" date="2023-01" db="EMBL/GenBank/DDBJ databases">
        <title>Novel species of the genus Asticcacaulis isolated from rivers.</title>
        <authorList>
            <person name="Lu H."/>
        </authorList>
    </citation>
    <scope>NUCLEOTIDE SEQUENCE [LARGE SCALE GENOMIC DNA]</scope>
    <source>
        <strain evidence="3 4">DXS10W</strain>
    </source>
</reference>
<dbReference type="PANTHER" id="PTHR46320:SF1">
    <property type="entry name" value="GLYCEROPHOSPHODIESTER PHOSPHODIESTERASE 1"/>
    <property type="match status" value="1"/>
</dbReference>
<dbReference type="PANTHER" id="PTHR46320">
    <property type="entry name" value="GLYCEROPHOSPHODIESTER PHOSPHODIESTERASE 1"/>
    <property type="match status" value="1"/>
</dbReference>
<organism evidence="3 4">
    <name type="scientific">Asticcacaulis currens</name>
    <dbReference type="NCBI Taxonomy" id="2984210"/>
    <lineage>
        <taxon>Bacteria</taxon>
        <taxon>Pseudomonadati</taxon>
        <taxon>Pseudomonadota</taxon>
        <taxon>Alphaproteobacteria</taxon>
        <taxon>Caulobacterales</taxon>
        <taxon>Caulobacteraceae</taxon>
        <taxon>Asticcacaulis</taxon>
    </lineage>
</organism>
<feature type="chain" id="PRO_5046743340" evidence="1">
    <location>
        <begin position="22"/>
        <end position="316"/>
    </location>
</feature>
<dbReference type="Proteomes" id="UP001216595">
    <property type="component" value="Unassembled WGS sequence"/>
</dbReference>
<evidence type="ECO:0000313" key="3">
    <source>
        <dbReference type="EMBL" id="MDC7693686.1"/>
    </source>
</evidence>
<dbReference type="Pfam" id="PF03009">
    <property type="entry name" value="GDPD"/>
    <property type="match status" value="1"/>
</dbReference>
<feature type="signal peptide" evidence="1">
    <location>
        <begin position="1"/>
        <end position="21"/>
    </location>
</feature>
<feature type="domain" description="GP-PDE" evidence="2">
    <location>
        <begin position="39"/>
        <end position="313"/>
    </location>
</feature>
<name>A0ABT5IE05_9CAUL</name>
<keyword evidence="1" id="KW-0732">Signal</keyword>
<sequence length="316" mass="33948">MYRTQTLVYALSAALAFPALAATPVELIRQKLDNPDAGVFVVAHRACHNAVPSAGLDEAPENSRLALEHCVRLGVDMAEVDVRRTKDGQLVILHDATLDRTTNGSGKLADKTLSEVLSLRLRQNFGGEISPTLTDERVLTLAEVLAAARGRIMLNLDIKEDIYPQVIAEVEAAGMSDQVLVKKLAKTLGTPLVEDPLYAKTPFMPIVGHWRSDPGGDAIEAVARQQLSGPKKPVGIELVFTTQAEFEAIAAETKAHKVRLWANTLTSVGVISVIGHGGDLDALRDGGRTWKAMITKGVNTIQTDEPGPLIEMLGGQ</sequence>
<dbReference type="InterPro" id="IPR030395">
    <property type="entry name" value="GP_PDE_dom"/>
</dbReference>
<proteinExistence type="predicted"/>
<protein>
    <submittedName>
        <fullName evidence="3">Glycerophosphodiester phosphodiesterase family protein</fullName>
    </submittedName>
</protein>
<evidence type="ECO:0000259" key="2">
    <source>
        <dbReference type="PROSITE" id="PS51704"/>
    </source>
</evidence>
<accession>A0ABT5IE05</accession>
<dbReference type="CDD" id="cd08566">
    <property type="entry name" value="GDPD_AtGDE_like"/>
    <property type="match status" value="1"/>
</dbReference>
<dbReference type="RefSeq" id="WP_272740436.1">
    <property type="nucleotide sequence ID" value="NZ_JAQQKW010000002.1"/>
</dbReference>
<dbReference type="PROSITE" id="PS51704">
    <property type="entry name" value="GP_PDE"/>
    <property type="match status" value="1"/>
</dbReference>
<evidence type="ECO:0000313" key="4">
    <source>
        <dbReference type="Proteomes" id="UP001216595"/>
    </source>
</evidence>
<dbReference type="InterPro" id="IPR017946">
    <property type="entry name" value="PLC-like_Pdiesterase_TIM-brl"/>
</dbReference>
<dbReference type="Pfam" id="PF16387">
    <property type="entry name" value="DUF4996"/>
    <property type="match status" value="1"/>
</dbReference>
<comment type="caution">
    <text evidence="3">The sequence shown here is derived from an EMBL/GenBank/DDBJ whole genome shotgun (WGS) entry which is preliminary data.</text>
</comment>